<dbReference type="AlphaFoldDB" id="A0A5S5CFC0"/>
<dbReference type="EMBL" id="VNHU01000001">
    <property type="protein sequence ID" value="TYP76996.1"/>
    <property type="molecule type" value="Genomic_DNA"/>
</dbReference>
<feature type="transmembrane region" description="Helical" evidence="9">
    <location>
        <begin position="509"/>
        <end position="529"/>
    </location>
</feature>
<comment type="similarity">
    <text evidence="3">Belongs to the peptidase M28 family.</text>
</comment>
<dbReference type="Pfam" id="PF04389">
    <property type="entry name" value="Peptidase_M28"/>
    <property type="match status" value="1"/>
</dbReference>
<comment type="subcellular location">
    <subcellularLocation>
        <location evidence="2">Vacuole membrane</location>
        <topology evidence="2">Multi-pass membrane protein</topology>
    </subcellularLocation>
</comment>
<keyword evidence="5" id="KW-0926">Vacuole</keyword>
<name>A0A5S5CFC0_9FLAO</name>
<feature type="transmembrane region" description="Helical" evidence="9">
    <location>
        <begin position="401"/>
        <end position="421"/>
    </location>
</feature>
<feature type="transmembrane region" description="Helical" evidence="9">
    <location>
        <begin position="433"/>
        <end position="452"/>
    </location>
</feature>
<evidence type="ECO:0000256" key="1">
    <source>
        <dbReference type="ARBA" id="ARBA00003273"/>
    </source>
</evidence>
<dbReference type="GO" id="GO:0005774">
    <property type="term" value="C:vacuolar membrane"/>
    <property type="evidence" value="ECO:0007669"/>
    <property type="project" value="UniProtKB-SubCell"/>
</dbReference>
<dbReference type="GO" id="GO:0008235">
    <property type="term" value="F:metalloexopeptidase activity"/>
    <property type="evidence" value="ECO:0007669"/>
    <property type="project" value="InterPro"/>
</dbReference>
<dbReference type="GO" id="GO:0006508">
    <property type="term" value="P:proteolysis"/>
    <property type="evidence" value="ECO:0007669"/>
    <property type="project" value="InterPro"/>
</dbReference>
<feature type="domain" description="Peptidase M28" evidence="10">
    <location>
        <begin position="100"/>
        <end position="292"/>
    </location>
</feature>
<feature type="transmembrane region" description="Helical" evidence="9">
    <location>
        <begin position="481"/>
        <end position="503"/>
    </location>
</feature>
<accession>A0A5S5CFC0</accession>
<gene>
    <name evidence="11" type="ORF">BD809_101142</name>
</gene>
<comment type="caution">
    <text evidence="11">The sequence shown here is derived from an EMBL/GenBank/DDBJ whole genome shotgun (WGS) entry which is preliminary data.</text>
</comment>
<dbReference type="PANTHER" id="PTHR12147">
    <property type="entry name" value="METALLOPEPTIDASE M28 FAMILY MEMBER"/>
    <property type="match status" value="1"/>
</dbReference>
<evidence type="ECO:0000313" key="11">
    <source>
        <dbReference type="EMBL" id="TYP76996.1"/>
    </source>
</evidence>
<keyword evidence="9" id="KW-0472">Membrane</keyword>
<evidence type="ECO:0000256" key="3">
    <source>
        <dbReference type="ARBA" id="ARBA00010918"/>
    </source>
</evidence>
<evidence type="ECO:0000256" key="2">
    <source>
        <dbReference type="ARBA" id="ARBA00004128"/>
    </source>
</evidence>
<keyword evidence="12" id="KW-1185">Reference proteome</keyword>
<evidence type="ECO:0000256" key="9">
    <source>
        <dbReference type="SAM" id="Phobius"/>
    </source>
</evidence>
<keyword evidence="7" id="KW-0325">Glycoprotein</keyword>
<protein>
    <recommendedName>
        <fullName evidence="4">Vacuolar membrane protease</fullName>
    </recommendedName>
    <alternativeName>
        <fullName evidence="8">FXNA-related family protease 1</fullName>
    </alternativeName>
</protein>
<evidence type="ECO:0000256" key="4">
    <source>
        <dbReference type="ARBA" id="ARBA00017435"/>
    </source>
</evidence>
<dbReference type="OrthoDB" id="9778250at2"/>
<dbReference type="RefSeq" id="WP_148781024.1">
    <property type="nucleotide sequence ID" value="NZ_VNHU01000001.1"/>
</dbReference>
<organism evidence="11 12">
    <name type="scientific">Aquimarina intermedia</name>
    <dbReference type="NCBI Taxonomy" id="350814"/>
    <lineage>
        <taxon>Bacteria</taxon>
        <taxon>Pseudomonadati</taxon>
        <taxon>Bacteroidota</taxon>
        <taxon>Flavobacteriia</taxon>
        <taxon>Flavobacteriales</taxon>
        <taxon>Flavobacteriaceae</taxon>
        <taxon>Aquimarina</taxon>
    </lineage>
</organism>
<dbReference type="PANTHER" id="PTHR12147:SF58">
    <property type="entry name" value="VACUOLAR MEMBRANE PROTEASE"/>
    <property type="match status" value="1"/>
</dbReference>
<dbReference type="InterPro" id="IPR045175">
    <property type="entry name" value="M28_fam"/>
</dbReference>
<reference evidence="11 12" key="1">
    <citation type="submission" date="2019-07" db="EMBL/GenBank/DDBJ databases">
        <title>Genomic Encyclopedia of Archaeal and Bacterial Type Strains, Phase II (KMG-II): from individual species to whole genera.</title>
        <authorList>
            <person name="Goeker M."/>
        </authorList>
    </citation>
    <scope>NUCLEOTIDE SEQUENCE [LARGE SCALE GENOMIC DNA]</scope>
    <source>
        <strain evidence="11 12">DSM 17527</strain>
    </source>
</reference>
<feature type="transmembrane region" description="Helical" evidence="9">
    <location>
        <begin position="458"/>
        <end position="474"/>
    </location>
</feature>
<dbReference type="InterPro" id="IPR007484">
    <property type="entry name" value="Peptidase_M28"/>
</dbReference>
<comment type="function">
    <text evidence="1">May be involved in vacuolar sorting and osmoregulation.</text>
</comment>
<keyword evidence="9" id="KW-0812">Transmembrane</keyword>
<feature type="transmembrane region" description="Helical" evidence="9">
    <location>
        <begin position="360"/>
        <end position="381"/>
    </location>
</feature>
<proteinExistence type="inferred from homology"/>
<feature type="transmembrane region" description="Helical" evidence="9">
    <location>
        <begin position="536"/>
        <end position="555"/>
    </location>
</feature>
<evidence type="ECO:0000256" key="6">
    <source>
        <dbReference type="ARBA" id="ARBA00022989"/>
    </source>
</evidence>
<dbReference type="Gene3D" id="3.40.630.10">
    <property type="entry name" value="Zn peptidases"/>
    <property type="match status" value="1"/>
</dbReference>
<keyword evidence="6 9" id="KW-1133">Transmembrane helix</keyword>
<evidence type="ECO:0000259" key="10">
    <source>
        <dbReference type="Pfam" id="PF04389"/>
    </source>
</evidence>
<evidence type="ECO:0000256" key="8">
    <source>
        <dbReference type="ARBA" id="ARBA00031512"/>
    </source>
</evidence>
<sequence length="793" mass="89746">MKKYPAFFSTLLILLSIWYIFYSSKPQSITAYDTPLTEFSTMRALDHVKQLAKAPHYLGSTAHTDVQSYIISELDKLGLKTETQTGFSIYKSGDMSTPENIIAQIKGTDSSAKALLLLTHYDSATHSSYGASDAGSGVATILEGLRAYLATNPQPKNNIIICFTDAEEIGLNGADLFVKKHPWAKDIGLVLNFEARGSGGNSFMLMETNGKNGNLINEFSKASVQYPVTNSLAYSIYKMLPNDTDLTVFREQGDIEGFNFAFIDDHFDYHTANDTWQNLDLSTLQHQGSYLLPLLRHFATTDLSKLKSDKDYIYFNAPIVKLVSYPFSWIHTLWILAVIIFILLLFYGRINYRLGIKDGLKGSAALLLCILLAGGLTYGGWELLKVIYPAYNEIQHGFTYNGYNYIIAFTLLSATICFKIFGYLYKERNQASLLVPVLIFWIFISILCAFYLEGASYFIWLVYFGLIQLFVLIRQKKPNSLLMVVLSFPALYVLLPFIASFPVALGLKMLPVASVLTVLLFALLLPVFAFYKNQSWYSIVLLIGAVGFFIIAHNASDFNEERQKPNSLVYVLDHDENKANWATYDHILDAYTLPYFSNENKDNTTLNKTIITSKYGIGFSKSSEAPLKNIPAATVQLLKDTLVNDIRRLRLHIIPNREINRLDVYTQKVINFNSLAVNGENALELKHKNETYHIFTKRWNKKLFSYYVKGNEPLVLDIEIDSNTDPNFILFESSYDLLQHPEFEIAARTPAMMPKPFVLNDAVIVKSSFNFELLKKVNDSIVEIETEDTPTNE</sequence>
<dbReference type="Proteomes" id="UP000324376">
    <property type="component" value="Unassembled WGS sequence"/>
</dbReference>
<dbReference type="SUPFAM" id="SSF53187">
    <property type="entry name" value="Zn-dependent exopeptidases"/>
    <property type="match status" value="1"/>
</dbReference>
<evidence type="ECO:0000256" key="5">
    <source>
        <dbReference type="ARBA" id="ARBA00022554"/>
    </source>
</evidence>
<evidence type="ECO:0000256" key="7">
    <source>
        <dbReference type="ARBA" id="ARBA00023180"/>
    </source>
</evidence>
<evidence type="ECO:0000313" key="12">
    <source>
        <dbReference type="Proteomes" id="UP000324376"/>
    </source>
</evidence>
<feature type="transmembrane region" description="Helical" evidence="9">
    <location>
        <begin position="329"/>
        <end position="348"/>
    </location>
</feature>